<keyword evidence="3" id="KW-1185">Reference proteome</keyword>
<dbReference type="InterPro" id="IPR053237">
    <property type="entry name" value="Natterin_C"/>
</dbReference>
<protein>
    <recommendedName>
        <fullName evidence="1">Agglutinin domain-containing protein</fullName>
    </recommendedName>
</protein>
<dbReference type="PANTHER" id="PTHR39244:SF5">
    <property type="entry name" value="NATTERIN-3-LIKE"/>
    <property type="match status" value="1"/>
</dbReference>
<accession>A0AAD4IQA5</accession>
<dbReference type="SUPFAM" id="SSF56973">
    <property type="entry name" value="Aerolisin/ETX pore-forming domain"/>
    <property type="match status" value="1"/>
</dbReference>
<dbReference type="AlphaFoldDB" id="A0AAD4IQA5"/>
<dbReference type="SMART" id="SM00791">
    <property type="entry name" value="Agglutinin"/>
    <property type="match status" value="1"/>
</dbReference>
<reference evidence="2 3" key="1">
    <citation type="journal article" date="2021" name="Nat. Commun.">
        <title>Incipient diploidization of the medicinal plant Perilla within 10,000 years.</title>
        <authorList>
            <person name="Zhang Y."/>
            <person name="Shen Q."/>
            <person name="Leng L."/>
            <person name="Zhang D."/>
            <person name="Chen S."/>
            <person name="Shi Y."/>
            <person name="Ning Z."/>
            <person name="Chen S."/>
        </authorList>
    </citation>
    <scope>NUCLEOTIDE SEQUENCE [LARGE SCALE GENOMIC DNA]</scope>
    <source>
        <strain evidence="3">cv. PC099</strain>
    </source>
</reference>
<dbReference type="EMBL" id="SDAM02029508">
    <property type="protein sequence ID" value="KAH6756793.1"/>
    <property type="molecule type" value="Genomic_DNA"/>
</dbReference>
<sequence length="470" mass="52616">MAGALPRFIVLKQYDLNAYLSFSDKVEDLGFAVLTGDSVFNTMVKIEVEPSKTGNNKFVHLRFCHSNKYLQRKDEDGLIIAQSNQPEEDTSKSSCTLFEPTILDTDQGLFHLGHVHSGGRVETRGIYLSVNENPGDDPNYYYYDAFFYRDWDTFVKLPERVAFKGDNSSYLKAYWYNSLPYLRFASGDPNNEESVHEFQLMSDGHVRIKSNHFGKFLRFGHDWIWADSGDSEGNDTNTLFWPVKYDDNTIALRSAGNNNFCRRLTADGKTDCLNASAATIINEAKLQVQELVIDRKIYNVRYRMEDARIFDEKPFAAGTTNAINRAEGESSIAVAVEYEDQRSYSFSRSMSITAGVTATIEADVLGIVDGSIEFSFEVTGAFEWANTETVTKSVTATGTVPVPGRSVSVVSYVGTVGTCNVPFSYTQQDKSSTDGRVVENEEIDGVYTGVNCYNFSFEILDTQPLPEADD</sequence>
<dbReference type="Pfam" id="PF07468">
    <property type="entry name" value="Agglutinin"/>
    <property type="match status" value="2"/>
</dbReference>
<dbReference type="Gene3D" id="2.170.15.10">
    <property type="entry name" value="Proaerolysin, chain A, domain 3"/>
    <property type="match status" value="1"/>
</dbReference>
<dbReference type="InterPro" id="IPR008998">
    <property type="entry name" value="Agglutinin"/>
</dbReference>
<dbReference type="SUPFAM" id="SSF50382">
    <property type="entry name" value="Agglutinin"/>
    <property type="match status" value="2"/>
</dbReference>
<dbReference type="PANTHER" id="PTHR39244">
    <property type="entry name" value="NATTERIN-4"/>
    <property type="match status" value="1"/>
</dbReference>
<dbReference type="Gene3D" id="2.80.10.50">
    <property type="match status" value="2"/>
</dbReference>
<dbReference type="InterPro" id="IPR036242">
    <property type="entry name" value="Agglutinin_dom_sf"/>
</dbReference>
<evidence type="ECO:0000259" key="1">
    <source>
        <dbReference type="SMART" id="SM00791"/>
    </source>
</evidence>
<dbReference type="CDD" id="cd00257">
    <property type="entry name" value="beta-trefoil_FSCN-like"/>
    <property type="match status" value="1"/>
</dbReference>
<evidence type="ECO:0000313" key="2">
    <source>
        <dbReference type="EMBL" id="KAH6756793.1"/>
    </source>
</evidence>
<gene>
    <name evidence="2" type="ORF">C2S53_008060</name>
</gene>
<comment type="caution">
    <text evidence="2">The sequence shown here is derived from an EMBL/GenBank/DDBJ whole genome shotgun (WGS) entry which is preliminary data.</text>
</comment>
<dbReference type="Proteomes" id="UP001190926">
    <property type="component" value="Unassembled WGS sequence"/>
</dbReference>
<evidence type="ECO:0000313" key="3">
    <source>
        <dbReference type="Proteomes" id="UP001190926"/>
    </source>
</evidence>
<feature type="domain" description="Agglutinin" evidence="1">
    <location>
        <begin position="155"/>
        <end position="290"/>
    </location>
</feature>
<proteinExistence type="predicted"/>
<name>A0AAD4IQA5_PERFH</name>
<organism evidence="2 3">
    <name type="scientific">Perilla frutescens var. hirtella</name>
    <name type="common">Perilla citriodora</name>
    <name type="synonym">Perilla setoyensis</name>
    <dbReference type="NCBI Taxonomy" id="608512"/>
    <lineage>
        <taxon>Eukaryota</taxon>
        <taxon>Viridiplantae</taxon>
        <taxon>Streptophyta</taxon>
        <taxon>Embryophyta</taxon>
        <taxon>Tracheophyta</taxon>
        <taxon>Spermatophyta</taxon>
        <taxon>Magnoliopsida</taxon>
        <taxon>eudicotyledons</taxon>
        <taxon>Gunneridae</taxon>
        <taxon>Pentapetalae</taxon>
        <taxon>asterids</taxon>
        <taxon>lamiids</taxon>
        <taxon>Lamiales</taxon>
        <taxon>Lamiaceae</taxon>
        <taxon>Nepetoideae</taxon>
        <taxon>Elsholtzieae</taxon>
        <taxon>Perilla</taxon>
    </lineage>
</organism>
<dbReference type="CDD" id="cd20216">
    <property type="entry name" value="PFM_HFR-2-like"/>
    <property type="match status" value="1"/>
</dbReference>